<accession>A0A2U3AR68</accession>
<dbReference type="NCBIfam" id="TIGR00614">
    <property type="entry name" value="recQ_fam"/>
    <property type="match status" value="1"/>
</dbReference>
<keyword evidence="4" id="KW-0067">ATP-binding</keyword>
<dbReference type="GO" id="GO:0005737">
    <property type="term" value="C:cytoplasm"/>
    <property type="evidence" value="ECO:0007669"/>
    <property type="project" value="TreeGrafter"/>
</dbReference>
<dbReference type="OrthoDB" id="9763310at2"/>
<dbReference type="RefSeq" id="WP_109304656.1">
    <property type="nucleotide sequence ID" value="NZ_BJUF01000059.1"/>
</dbReference>
<dbReference type="GO" id="GO:0016787">
    <property type="term" value="F:hydrolase activity"/>
    <property type="evidence" value="ECO:0007669"/>
    <property type="project" value="UniProtKB-KW"/>
</dbReference>
<feature type="domain" description="Helicase ATP-binding" evidence="5">
    <location>
        <begin position="25"/>
        <end position="192"/>
    </location>
</feature>
<evidence type="ECO:0000256" key="1">
    <source>
        <dbReference type="ARBA" id="ARBA00022741"/>
    </source>
</evidence>
<name>A0A2U3AR68_9BACL</name>
<dbReference type="PROSITE" id="PS51192">
    <property type="entry name" value="HELICASE_ATP_BIND_1"/>
    <property type="match status" value="1"/>
</dbReference>
<dbReference type="Pfam" id="PF00270">
    <property type="entry name" value="DEAD"/>
    <property type="match status" value="1"/>
</dbReference>
<dbReference type="Proteomes" id="UP000245938">
    <property type="component" value="Unassembled WGS sequence"/>
</dbReference>
<keyword evidence="8" id="KW-1185">Reference proteome</keyword>
<dbReference type="Pfam" id="PF00271">
    <property type="entry name" value="Helicase_C"/>
    <property type="match status" value="1"/>
</dbReference>
<comment type="caution">
    <text evidence="7">The sequence shown here is derived from an EMBL/GenBank/DDBJ whole genome shotgun (WGS) entry which is preliminary data.</text>
</comment>
<evidence type="ECO:0000256" key="2">
    <source>
        <dbReference type="ARBA" id="ARBA00022801"/>
    </source>
</evidence>
<dbReference type="CDD" id="cd17920">
    <property type="entry name" value="DEXHc_RecQ"/>
    <property type="match status" value="1"/>
</dbReference>
<dbReference type="PANTHER" id="PTHR13710:SF84">
    <property type="entry name" value="ATP-DEPENDENT DNA HELICASE RECS-RELATED"/>
    <property type="match status" value="1"/>
</dbReference>
<keyword evidence="2" id="KW-0378">Hydrolase</keyword>
<evidence type="ECO:0000313" key="7">
    <source>
        <dbReference type="EMBL" id="PWI27033.1"/>
    </source>
</evidence>
<evidence type="ECO:0000313" key="8">
    <source>
        <dbReference type="Proteomes" id="UP000245938"/>
    </source>
</evidence>
<dbReference type="GO" id="GO:0030894">
    <property type="term" value="C:replisome"/>
    <property type="evidence" value="ECO:0007669"/>
    <property type="project" value="TreeGrafter"/>
</dbReference>
<dbReference type="GO" id="GO:0009378">
    <property type="term" value="F:four-way junction helicase activity"/>
    <property type="evidence" value="ECO:0007669"/>
    <property type="project" value="TreeGrafter"/>
</dbReference>
<dbReference type="InterPro" id="IPR027417">
    <property type="entry name" value="P-loop_NTPase"/>
</dbReference>
<dbReference type="GO" id="GO:0006281">
    <property type="term" value="P:DNA repair"/>
    <property type="evidence" value="ECO:0007669"/>
    <property type="project" value="TreeGrafter"/>
</dbReference>
<protein>
    <submittedName>
        <fullName evidence="7">ATP-dependent DNA helicase</fullName>
    </submittedName>
</protein>
<dbReference type="EMBL" id="QFVR01000001">
    <property type="protein sequence ID" value="PWI27033.1"/>
    <property type="molecule type" value="Genomic_DNA"/>
</dbReference>
<sequence>MGRLEQILNDQFGYSSFRAGQKEVIEAVIKGQDVVTLLPTGSGKSLCYQLPAYALAGSVLIISPLLSLMQDQVEQLKLLGEKRVIAINSFLNWQDKKLAFANLSAYRFIFVSPEMLTTENFQHAIADVNLALIAVDEAHCISQWGFDFRPQYLKIGQLFNNASRPPIIALTATATTEVIDDIKKYLSMMEPFEWIAPVDRKNIAYQLVKLAHSAEKITWLENNVQNDNGPGIIYTQSRKRTIEFANLLLGKGIRAAAYHAGMEQEDRQLIQHQFLHDEIQWIVATNAFGMGVHKADIRQVIHDHIPSAVANYMQEVGRAGRDGQQALATVLYCEHDEQYTQNIVLMDYPTPFQIEQYAVFQAANRPVNEMLDEQLIRETTLRILMYWMEELKTTQAVIHQIDALMTNKVAELGHLVTILINNGCIRQQLSDYFGQQLTEKPENCCSICGLQQDIIMKKQQKTTYFEETMSWEQRMHDIFPM</sequence>
<evidence type="ECO:0000256" key="3">
    <source>
        <dbReference type="ARBA" id="ARBA00022806"/>
    </source>
</evidence>
<keyword evidence="3 7" id="KW-0347">Helicase</keyword>
<gene>
    <name evidence="7" type="ORF">DEX24_01700</name>
</gene>
<dbReference type="InterPro" id="IPR011545">
    <property type="entry name" value="DEAD/DEAH_box_helicase_dom"/>
</dbReference>
<dbReference type="GO" id="GO:0043138">
    <property type="term" value="F:3'-5' DNA helicase activity"/>
    <property type="evidence" value="ECO:0007669"/>
    <property type="project" value="TreeGrafter"/>
</dbReference>
<dbReference type="SUPFAM" id="SSF52540">
    <property type="entry name" value="P-loop containing nucleoside triphosphate hydrolases"/>
    <property type="match status" value="1"/>
</dbReference>
<dbReference type="InterPro" id="IPR014001">
    <property type="entry name" value="Helicase_ATP-bd"/>
</dbReference>
<proteinExistence type="predicted"/>
<dbReference type="AlphaFoldDB" id="A0A2U3AR68"/>
<evidence type="ECO:0000259" key="6">
    <source>
        <dbReference type="PROSITE" id="PS51194"/>
    </source>
</evidence>
<dbReference type="GO" id="GO:0003676">
    <property type="term" value="F:nucleic acid binding"/>
    <property type="evidence" value="ECO:0007669"/>
    <property type="project" value="InterPro"/>
</dbReference>
<dbReference type="SMART" id="SM00490">
    <property type="entry name" value="HELICc"/>
    <property type="match status" value="1"/>
</dbReference>
<dbReference type="GO" id="GO:0043590">
    <property type="term" value="C:bacterial nucleoid"/>
    <property type="evidence" value="ECO:0007669"/>
    <property type="project" value="TreeGrafter"/>
</dbReference>
<feature type="domain" description="Helicase C-terminal" evidence="6">
    <location>
        <begin position="216"/>
        <end position="371"/>
    </location>
</feature>
<dbReference type="PANTHER" id="PTHR13710">
    <property type="entry name" value="DNA HELICASE RECQ FAMILY MEMBER"/>
    <property type="match status" value="1"/>
</dbReference>
<dbReference type="Gene3D" id="3.40.50.300">
    <property type="entry name" value="P-loop containing nucleotide triphosphate hydrolases"/>
    <property type="match status" value="2"/>
</dbReference>
<evidence type="ECO:0000256" key="4">
    <source>
        <dbReference type="ARBA" id="ARBA00022840"/>
    </source>
</evidence>
<reference evidence="7 8" key="1">
    <citation type="submission" date="2018-05" db="EMBL/GenBank/DDBJ databases">
        <title>Kurthia sibirica genome sequence.</title>
        <authorList>
            <person name="Maclea K.S."/>
            <person name="Goen A.E."/>
        </authorList>
    </citation>
    <scope>NUCLEOTIDE SEQUENCE [LARGE SCALE GENOMIC DNA]</scope>
    <source>
        <strain evidence="7 8">ATCC 49154</strain>
    </source>
</reference>
<keyword evidence="1" id="KW-0547">Nucleotide-binding</keyword>
<evidence type="ECO:0000259" key="5">
    <source>
        <dbReference type="PROSITE" id="PS51192"/>
    </source>
</evidence>
<dbReference type="GO" id="GO:0006310">
    <property type="term" value="P:DNA recombination"/>
    <property type="evidence" value="ECO:0007669"/>
    <property type="project" value="InterPro"/>
</dbReference>
<dbReference type="PROSITE" id="PS51194">
    <property type="entry name" value="HELICASE_CTER"/>
    <property type="match status" value="1"/>
</dbReference>
<organism evidence="7 8">
    <name type="scientific">Kurthia sibirica</name>
    <dbReference type="NCBI Taxonomy" id="202750"/>
    <lineage>
        <taxon>Bacteria</taxon>
        <taxon>Bacillati</taxon>
        <taxon>Bacillota</taxon>
        <taxon>Bacilli</taxon>
        <taxon>Bacillales</taxon>
        <taxon>Caryophanaceae</taxon>
        <taxon>Kurthia</taxon>
    </lineage>
</organism>
<dbReference type="InterPro" id="IPR004589">
    <property type="entry name" value="DNA_helicase_ATP-dep_RecQ"/>
</dbReference>
<dbReference type="SMART" id="SM00487">
    <property type="entry name" value="DEXDc"/>
    <property type="match status" value="1"/>
</dbReference>
<dbReference type="InterPro" id="IPR001650">
    <property type="entry name" value="Helicase_C-like"/>
</dbReference>
<dbReference type="GO" id="GO:0005524">
    <property type="term" value="F:ATP binding"/>
    <property type="evidence" value="ECO:0007669"/>
    <property type="project" value="UniProtKB-KW"/>
</dbReference>